<dbReference type="STRING" id="714943.Mucpa_1363"/>
<accession>H1YHX7</accession>
<evidence type="ECO:0000313" key="2">
    <source>
        <dbReference type="Proteomes" id="UP000002774"/>
    </source>
</evidence>
<keyword evidence="2" id="KW-1185">Reference proteome</keyword>
<gene>
    <name evidence="1" type="ORF">Mucpa_1363</name>
</gene>
<organism evidence="1 2">
    <name type="scientific">Mucilaginibacter paludis DSM 18603</name>
    <dbReference type="NCBI Taxonomy" id="714943"/>
    <lineage>
        <taxon>Bacteria</taxon>
        <taxon>Pseudomonadati</taxon>
        <taxon>Bacteroidota</taxon>
        <taxon>Sphingobacteriia</taxon>
        <taxon>Sphingobacteriales</taxon>
        <taxon>Sphingobacteriaceae</taxon>
        <taxon>Mucilaginibacter</taxon>
    </lineage>
</organism>
<sequence>MMEDQLRQFIEWLGNEGLKETKEIAIHAESLNDFISYMEFDINERQQALRMAAAILGDESPKEPQASTALDDLQEFRMMLIGFEVGITKSIADELKRIGRTVDMKELEFMPFIEEVKDYVDTLRLDKRHEPVFDTSFNDVKEKYLSGFMSDEEIGHWQMIHLLRMLKKIAN</sequence>
<evidence type="ECO:0000313" key="1">
    <source>
        <dbReference type="EMBL" id="EHQ25525.1"/>
    </source>
</evidence>
<reference evidence="1" key="1">
    <citation type="submission" date="2011-09" db="EMBL/GenBank/DDBJ databases">
        <title>The permanent draft genome of Mucilaginibacter paludis DSM 18603.</title>
        <authorList>
            <consortium name="US DOE Joint Genome Institute (JGI-PGF)"/>
            <person name="Lucas S."/>
            <person name="Han J."/>
            <person name="Lapidus A."/>
            <person name="Bruce D."/>
            <person name="Goodwin L."/>
            <person name="Pitluck S."/>
            <person name="Peters L."/>
            <person name="Kyrpides N."/>
            <person name="Mavromatis K."/>
            <person name="Ivanova N."/>
            <person name="Mikhailova N."/>
            <person name="Held B."/>
            <person name="Detter J.C."/>
            <person name="Tapia R."/>
            <person name="Han C."/>
            <person name="Land M."/>
            <person name="Hauser L."/>
            <person name="Markowitz V."/>
            <person name="Cheng J.-F."/>
            <person name="Hugenholtz P."/>
            <person name="Woyke T."/>
            <person name="Wu D."/>
            <person name="Tindall B."/>
            <person name="Brambilla E."/>
            <person name="Klenk H.-P."/>
            <person name="Eisen J.A."/>
        </authorList>
    </citation>
    <scope>NUCLEOTIDE SEQUENCE [LARGE SCALE GENOMIC DNA]</scope>
    <source>
        <strain evidence="1">DSM 18603</strain>
    </source>
</reference>
<dbReference type="OrthoDB" id="770050at2"/>
<protein>
    <submittedName>
        <fullName evidence="1">Uncharacterized protein</fullName>
    </submittedName>
</protein>
<dbReference type="HOGENOM" id="CLU_1561202_0_0_10"/>
<name>H1YHX7_9SPHI</name>
<proteinExistence type="predicted"/>
<dbReference type="EMBL" id="CM001403">
    <property type="protein sequence ID" value="EHQ25525.1"/>
    <property type="molecule type" value="Genomic_DNA"/>
</dbReference>
<dbReference type="Proteomes" id="UP000002774">
    <property type="component" value="Chromosome"/>
</dbReference>
<dbReference type="AlphaFoldDB" id="H1YHX7"/>
<dbReference type="RefSeq" id="WP_008505297.1">
    <property type="nucleotide sequence ID" value="NZ_CM001403.1"/>
</dbReference>